<organism evidence="1 2">
    <name type="scientific">Hyphopichia burtonii NRRL Y-1933</name>
    <dbReference type="NCBI Taxonomy" id="984485"/>
    <lineage>
        <taxon>Eukaryota</taxon>
        <taxon>Fungi</taxon>
        <taxon>Dikarya</taxon>
        <taxon>Ascomycota</taxon>
        <taxon>Saccharomycotina</taxon>
        <taxon>Pichiomycetes</taxon>
        <taxon>Debaryomycetaceae</taxon>
        <taxon>Hyphopichia</taxon>
    </lineage>
</organism>
<protein>
    <submittedName>
        <fullName evidence="1">Uncharacterized protein</fullName>
    </submittedName>
</protein>
<dbReference type="EMBL" id="KV454543">
    <property type="protein sequence ID" value="ODV65809.1"/>
    <property type="molecule type" value="Genomic_DNA"/>
</dbReference>
<evidence type="ECO:0000313" key="1">
    <source>
        <dbReference type="EMBL" id="ODV65809.1"/>
    </source>
</evidence>
<reference evidence="2" key="1">
    <citation type="submission" date="2016-05" db="EMBL/GenBank/DDBJ databases">
        <title>Comparative genomics of biotechnologically important yeasts.</title>
        <authorList>
            <consortium name="DOE Joint Genome Institute"/>
            <person name="Riley R."/>
            <person name="Haridas S."/>
            <person name="Wolfe K.H."/>
            <person name="Lopes M.R."/>
            <person name="Hittinger C.T."/>
            <person name="Goker M."/>
            <person name="Salamov A."/>
            <person name="Wisecaver J."/>
            <person name="Long T.M."/>
            <person name="Aerts A.L."/>
            <person name="Barry K."/>
            <person name="Choi C."/>
            <person name="Clum A."/>
            <person name="Coughlan A.Y."/>
            <person name="Deshpande S."/>
            <person name="Douglass A.P."/>
            <person name="Hanson S.J."/>
            <person name="Klenk H.-P."/>
            <person name="Labutti K."/>
            <person name="Lapidus A."/>
            <person name="Lindquist E."/>
            <person name="Lipzen A."/>
            <person name="Meier-Kolthoff J.P."/>
            <person name="Ohm R.A."/>
            <person name="Otillar R.P."/>
            <person name="Pangilinan J."/>
            <person name="Peng Y."/>
            <person name="Rokas A."/>
            <person name="Rosa C.A."/>
            <person name="Scheuner C."/>
            <person name="Sibirny A.A."/>
            <person name="Slot J.C."/>
            <person name="Stielow J.B."/>
            <person name="Sun H."/>
            <person name="Kurtzman C.P."/>
            <person name="Blackwell M."/>
            <person name="Grigoriev I.V."/>
            <person name="Jeffries T.W."/>
        </authorList>
    </citation>
    <scope>NUCLEOTIDE SEQUENCE [LARGE SCALE GENOMIC DNA]</scope>
    <source>
        <strain evidence="2">NRRL Y-1933</strain>
    </source>
</reference>
<name>A0A1E4REW1_9ASCO</name>
<evidence type="ECO:0000313" key="2">
    <source>
        <dbReference type="Proteomes" id="UP000095085"/>
    </source>
</evidence>
<dbReference type="GeneID" id="30993869"/>
<dbReference type="Proteomes" id="UP000095085">
    <property type="component" value="Unassembled WGS sequence"/>
</dbReference>
<proteinExistence type="predicted"/>
<dbReference type="OrthoDB" id="4026700at2759"/>
<keyword evidence="2" id="KW-1185">Reference proteome</keyword>
<dbReference type="RefSeq" id="XP_020074876.1">
    <property type="nucleotide sequence ID" value="XM_020219319.1"/>
</dbReference>
<sequence length="181" mass="20780">MLYPVELYNEFLNQMESNDYELIDLSRSNITPPPVVSTTSKSTPIIKNNNEDIQITRSLSDNSLIYIRPNLMNLKPIDIFKLNHLKNNNSNSSISLPVDFSLEPPSPTFTSFSTNLLNDFDDDDDYDDYDEIEDEITDQIDEDELNDNLICPGLFPSMNINNDDQFMTFDQLPLNPTIIDD</sequence>
<dbReference type="AlphaFoldDB" id="A0A1E4REW1"/>
<accession>A0A1E4REW1</accession>
<gene>
    <name evidence="1" type="ORF">HYPBUDRAFT_12438</name>
</gene>